<evidence type="ECO:0000313" key="1">
    <source>
        <dbReference type="EMBL" id="MPC67381.1"/>
    </source>
</evidence>
<proteinExistence type="predicted"/>
<dbReference type="AlphaFoldDB" id="A0A5B7H460"/>
<reference evidence="1 2" key="1">
    <citation type="submission" date="2019-05" db="EMBL/GenBank/DDBJ databases">
        <title>Another draft genome of Portunus trituberculatus and its Hox gene families provides insights of decapod evolution.</title>
        <authorList>
            <person name="Jeong J.-H."/>
            <person name="Song I."/>
            <person name="Kim S."/>
            <person name="Choi T."/>
            <person name="Kim D."/>
            <person name="Ryu S."/>
            <person name="Kim W."/>
        </authorList>
    </citation>
    <scope>NUCLEOTIDE SEQUENCE [LARGE SCALE GENOMIC DNA]</scope>
    <source>
        <tissue evidence="1">Muscle</tissue>
    </source>
</reference>
<dbReference type="EMBL" id="VSRR010026166">
    <property type="protein sequence ID" value="MPC67381.1"/>
    <property type="molecule type" value="Genomic_DNA"/>
</dbReference>
<keyword evidence="2" id="KW-1185">Reference proteome</keyword>
<evidence type="ECO:0000313" key="2">
    <source>
        <dbReference type="Proteomes" id="UP000324222"/>
    </source>
</evidence>
<gene>
    <name evidence="1" type="ORF">E2C01_061556</name>
</gene>
<name>A0A5B7H460_PORTR</name>
<sequence length="68" mass="7213">MAWRVLHLDAGKVTPNCVSGDSRETGALHLSTGCSVIILPDQIEIHDFSISVKELHCLDHGTGSGTEG</sequence>
<organism evidence="1 2">
    <name type="scientific">Portunus trituberculatus</name>
    <name type="common">Swimming crab</name>
    <name type="synonym">Neptunus trituberculatus</name>
    <dbReference type="NCBI Taxonomy" id="210409"/>
    <lineage>
        <taxon>Eukaryota</taxon>
        <taxon>Metazoa</taxon>
        <taxon>Ecdysozoa</taxon>
        <taxon>Arthropoda</taxon>
        <taxon>Crustacea</taxon>
        <taxon>Multicrustacea</taxon>
        <taxon>Malacostraca</taxon>
        <taxon>Eumalacostraca</taxon>
        <taxon>Eucarida</taxon>
        <taxon>Decapoda</taxon>
        <taxon>Pleocyemata</taxon>
        <taxon>Brachyura</taxon>
        <taxon>Eubrachyura</taxon>
        <taxon>Portunoidea</taxon>
        <taxon>Portunidae</taxon>
        <taxon>Portuninae</taxon>
        <taxon>Portunus</taxon>
    </lineage>
</organism>
<dbReference type="Proteomes" id="UP000324222">
    <property type="component" value="Unassembled WGS sequence"/>
</dbReference>
<accession>A0A5B7H460</accession>
<protein>
    <submittedName>
        <fullName evidence="1">Uncharacterized protein</fullName>
    </submittedName>
</protein>
<comment type="caution">
    <text evidence="1">The sequence shown here is derived from an EMBL/GenBank/DDBJ whole genome shotgun (WGS) entry which is preliminary data.</text>
</comment>